<keyword evidence="2 4" id="KW-0378">Hydrolase</keyword>
<accession>A0A1C7LLA8</accession>
<dbReference type="PANTHER" id="PTHR31297">
    <property type="entry name" value="GLUCAN ENDO-1,6-BETA-GLUCOSIDASE B"/>
    <property type="match status" value="1"/>
</dbReference>
<dbReference type="STRING" id="5627.A0A1C7LLA8"/>
<evidence type="ECO:0000256" key="3">
    <source>
        <dbReference type="ARBA" id="ARBA00023295"/>
    </source>
</evidence>
<dbReference type="Proteomes" id="UP000092993">
    <property type="component" value="Unassembled WGS sequence"/>
</dbReference>
<protein>
    <submittedName>
        <fullName evidence="6">Glucan 1,3-beta-glucosidase 3</fullName>
    </submittedName>
</protein>
<dbReference type="InterPro" id="IPR017853">
    <property type="entry name" value="GH"/>
</dbReference>
<dbReference type="Gene3D" id="3.20.20.80">
    <property type="entry name" value="Glycosidases"/>
    <property type="match status" value="1"/>
</dbReference>
<evidence type="ECO:0000256" key="1">
    <source>
        <dbReference type="ARBA" id="ARBA00005641"/>
    </source>
</evidence>
<dbReference type="GO" id="GO:0009251">
    <property type="term" value="P:glucan catabolic process"/>
    <property type="evidence" value="ECO:0007669"/>
    <property type="project" value="TreeGrafter"/>
</dbReference>
<sequence>MHNGPFPAEADIYRFRKQKGVNLGSWFVLERWIANSPFRFAISPGQSDLDVARGSNAKTVLEEHWDNWITEQDWAWIADQGINTVRIPIGYYHICGADPSVLQGTDFADLGDVFAGAWSRITKALATAHRYRIGVLFDLHAAPGKQNRDSHSGTSASNPAFFSERRNMPHTIHVLTALLSNLGAFSRAQTPPLPNLVGIELLNEPAPGGHNHALEKWYRETFRALRAVDADIPLYIGDAWMTDQYAGFLADSKVPFAVLDHHLYRCFTKEDISTSAAQHARVLTEGGAQTPQMFGRVSRKLESAGGALVVGEWSGALNPGSLQGSGNQLKDQKAFVEAQLSLYERWCSGWFFWTYKKEQAGDKGWSFRDAVNAGVIPPGWDWWQRSRWKTALTEFAGGIKHETKPSANIHHIGHVSSTPPSSPVPELGFIGPWVKRRSQVYVTAKGDTNRWEYEHGLPQGIAAARKDFANMYC</sequence>
<proteinExistence type="inferred from homology"/>
<dbReference type="GO" id="GO:0005576">
    <property type="term" value="C:extracellular region"/>
    <property type="evidence" value="ECO:0007669"/>
    <property type="project" value="TreeGrafter"/>
</dbReference>
<name>A0A1C7LLA8_GRIFR</name>
<dbReference type="PANTHER" id="PTHR31297:SF43">
    <property type="entry name" value="GLUCAN 1,3-BETA-GLUCOSIDASE 3"/>
    <property type="match status" value="1"/>
</dbReference>
<organism evidence="6 7">
    <name type="scientific">Grifola frondosa</name>
    <name type="common">Maitake</name>
    <name type="synonym">Polyporus frondosus</name>
    <dbReference type="NCBI Taxonomy" id="5627"/>
    <lineage>
        <taxon>Eukaryota</taxon>
        <taxon>Fungi</taxon>
        <taxon>Dikarya</taxon>
        <taxon>Basidiomycota</taxon>
        <taxon>Agaricomycotina</taxon>
        <taxon>Agaricomycetes</taxon>
        <taxon>Polyporales</taxon>
        <taxon>Grifolaceae</taxon>
        <taxon>Grifola</taxon>
    </lineage>
</organism>
<dbReference type="InterPro" id="IPR001547">
    <property type="entry name" value="Glyco_hydro_5"/>
</dbReference>
<dbReference type="InterPro" id="IPR050386">
    <property type="entry name" value="Glycosyl_hydrolase_5"/>
</dbReference>
<gene>
    <name evidence="6" type="primary">exg3_0</name>
    <name evidence="6" type="ORF">A0H81_14410</name>
</gene>
<keyword evidence="3 4" id="KW-0326">Glycosidase</keyword>
<dbReference type="Pfam" id="PF00150">
    <property type="entry name" value="Cellulase"/>
    <property type="match status" value="1"/>
</dbReference>
<dbReference type="EMBL" id="LUGG01000043">
    <property type="protein sequence ID" value="OBZ65555.1"/>
    <property type="molecule type" value="Genomic_DNA"/>
</dbReference>
<dbReference type="GO" id="GO:0046557">
    <property type="term" value="F:glucan endo-1,6-beta-glucosidase activity"/>
    <property type="evidence" value="ECO:0007669"/>
    <property type="project" value="TreeGrafter"/>
</dbReference>
<evidence type="ECO:0000313" key="6">
    <source>
        <dbReference type="EMBL" id="OBZ65555.1"/>
    </source>
</evidence>
<dbReference type="OMA" id="GWFFWTL"/>
<keyword evidence="7" id="KW-1185">Reference proteome</keyword>
<feature type="domain" description="Glycoside hydrolase family 5" evidence="5">
    <location>
        <begin position="61"/>
        <end position="356"/>
    </location>
</feature>
<dbReference type="SUPFAM" id="SSF51445">
    <property type="entry name" value="(Trans)glycosidases"/>
    <property type="match status" value="1"/>
</dbReference>
<comment type="caution">
    <text evidence="6">The sequence shown here is derived from an EMBL/GenBank/DDBJ whole genome shotgun (WGS) entry which is preliminary data.</text>
</comment>
<dbReference type="GO" id="GO:0009986">
    <property type="term" value="C:cell surface"/>
    <property type="evidence" value="ECO:0007669"/>
    <property type="project" value="TreeGrafter"/>
</dbReference>
<comment type="similarity">
    <text evidence="1 4">Belongs to the glycosyl hydrolase 5 (cellulase A) family.</text>
</comment>
<reference evidence="6 7" key="1">
    <citation type="submission" date="2016-03" db="EMBL/GenBank/DDBJ databases">
        <title>Whole genome sequencing of Grifola frondosa 9006-11.</title>
        <authorList>
            <person name="Min B."/>
            <person name="Park H."/>
            <person name="Kim J.-G."/>
            <person name="Cho H."/>
            <person name="Oh Y.-L."/>
            <person name="Kong W.-S."/>
            <person name="Choi I.-G."/>
        </authorList>
    </citation>
    <scope>NUCLEOTIDE SEQUENCE [LARGE SCALE GENOMIC DNA]</scope>
    <source>
        <strain evidence="6 7">9006-11</strain>
    </source>
</reference>
<evidence type="ECO:0000256" key="2">
    <source>
        <dbReference type="ARBA" id="ARBA00022801"/>
    </source>
</evidence>
<dbReference type="AlphaFoldDB" id="A0A1C7LLA8"/>
<evidence type="ECO:0000313" key="7">
    <source>
        <dbReference type="Proteomes" id="UP000092993"/>
    </source>
</evidence>
<evidence type="ECO:0000259" key="5">
    <source>
        <dbReference type="Pfam" id="PF00150"/>
    </source>
</evidence>
<dbReference type="OrthoDB" id="1887033at2759"/>
<evidence type="ECO:0000256" key="4">
    <source>
        <dbReference type="RuleBase" id="RU361153"/>
    </source>
</evidence>